<dbReference type="InterPro" id="IPR037026">
    <property type="entry name" value="Vgr_OB-fold_dom_sf"/>
</dbReference>
<evidence type="ECO:0000256" key="3">
    <source>
        <dbReference type="ARBA" id="ARBA00022525"/>
    </source>
</evidence>
<organism evidence="7 8">
    <name type="scientific">Nannocystis punicea</name>
    <dbReference type="NCBI Taxonomy" id="2995304"/>
    <lineage>
        <taxon>Bacteria</taxon>
        <taxon>Pseudomonadati</taxon>
        <taxon>Myxococcota</taxon>
        <taxon>Polyangia</taxon>
        <taxon>Nannocystales</taxon>
        <taxon>Nannocystaceae</taxon>
        <taxon>Nannocystis</taxon>
    </lineage>
</organism>
<dbReference type="InterPro" id="IPR006531">
    <property type="entry name" value="Gp5/Vgr_OB"/>
</dbReference>
<accession>A0ABY7H623</accession>
<dbReference type="Pfam" id="PF22178">
    <property type="entry name" value="Gp5_trimer_C"/>
    <property type="match status" value="1"/>
</dbReference>
<dbReference type="EMBL" id="CP114040">
    <property type="protein sequence ID" value="WAS94525.1"/>
    <property type="molecule type" value="Genomic_DNA"/>
</dbReference>
<feature type="region of interest" description="Disordered" evidence="4">
    <location>
        <begin position="394"/>
        <end position="414"/>
    </location>
</feature>
<evidence type="ECO:0000256" key="4">
    <source>
        <dbReference type="SAM" id="MobiDB-lite"/>
    </source>
</evidence>
<keyword evidence="3" id="KW-0964">Secreted</keyword>
<dbReference type="PANTHER" id="PTHR32305:SF15">
    <property type="entry name" value="PROTEIN RHSA-RELATED"/>
    <property type="match status" value="1"/>
</dbReference>
<dbReference type="PANTHER" id="PTHR32305">
    <property type="match status" value="1"/>
</dbReference>
<feature type="domain" description="Gp5/Type VI secretion system Vgr protein OB-fold" evidence="5">
    <location>
        <begin position="421"/>
        <end position="489"/>
    </location>
</feature>
<protein>
    <submittedName>
        <fullName evidence="7">Type VI secretion system tip protein TssI/VgrG</fullName>
    </submittedName>
</protein>
<dbReference type="Gene3D" id="3.55.50.10">
    <property type="entry name" value="Baseplate protein-like domains"/>
    <property type="match status" value="1"/>
</dbReference>
<evidence type="ECO:0000259" key="6">
    <source>
        <dbReference type="Pfam" id="PF22178"/>
    </source>
</evidence>
<proteinExistence type="inferred from homology"/>
<evidence type="ECO:0000256" key="1">
    <source>
        <dbReference type="ARBA" id="ARBA00004613"/>
    </source>
</evidence>
<keyword evidence="8" id="KW-1185">Reference proteome</keyword>
<dbReference type="RefSeq" id="WP_269036862.1">
    <property type="nucleotide sequence ID" value="NZ_CP114040.1"/>
</dbReference>
<feature type="region of interest" description="Disordered" evidence="4">
    <location>
        <begin position="495"/>
        <end position="519"/>
    </location>
</feature>
<dbReference type="SUPFAM" id="SSF69279">
    <property type="entry name" value="Phage tail proteins"/>
    <property type="match status" value="2"/>
</dbReference>
<feature type="domain" description="Gp5/Type VI secretion system Vgr C-terminal trimerisation" evidence="6">
    <location>
        <begin position="506"/>
        <end position="614"/>
    </location>
</feature>
<dbReference type="InterPro" id="IPR017847">
    <property type="entry name" value="T6SS_RhsGE_Vgr_subset"/>
</dbReference>
<evidence type="ECO:0000259" key="5">
    <source>
        <dbReference type="Pfam" id="PF04717"/>
    </source>
</evidence>
<sequence>MRTCTRSPSHSSSTMLSPSLDLQVALAGQYLLAPVEFSFVCDDGPAADWHVRSFELREALSEPYSLSIELVTADVGVDTTQLLGARCTLEIRRAGEGRVVHGLVTHVRMLGIFAERLRVRVEVAPAFGLLAQQTDTRFWQERTVPQILREVLQSPLRELGCALEMRLDEAACSPREYCVQYRESDLDFAARLMHEEGFVYYFTHGQGEAAEALVLVDSTTNSPILSHPMPDVPLVARDTGTAVCQSLASFDWRRRLQTNALTCRDWNWQDTASGPYERSSTVPDARNRQRARFLHDERRLHRDDGDARARRHLEARTALNDLGAGESDVVEMLPGHVVTLRRLPRPDLDGDYLLIRVTHRGDAPDEEQFTPASTQTTRYVNTFECIRAKTPYRAQTAPPRPRVFGPHTSIVVGPPREEIHTDEHGRIKVRFHWDRRSPPDDTASCWIRVAQSLAGTGWGGMFLPRVGMEVLVEFVDGDPDRPLVTGCVYNALQQPPYPLPEQRSKSTLRTESTPGGGGFNELRFEDARGSEELFIHAQRDLNEVVLHDNTRTIGHSQTFNVTADQTFSIGGNQSIAVTGNRSLTVAEGDEHRTIAAGRSTTTIHGDHTVTVEAGNSMLAVEAGSHTATVQKDIKLESVTSNVDVVGNADVSLVSRASALSLTARTRASLVAESETLFLSGHTDVNITSSTTRVAISAPDEVSVSSPQAIHINGAALSLNATEKIVLSVGTSSITIEPGGITVSSPKITSAAVGIHELCGAMIKLN</sequence>
<dbReference type="NCBIfam" id="TIGR03361">
    <property type="entry name" value="VI_Rhs_Vgr"/>
    <property type="match status" value="1"/>
</dbReference>
<dbReference type="InterPro" id="IPR054030">
    <property type="entry name" value="Gp5_Vgr_C"/>
</dbReference>
<dbReference type="Gene3D" id="2.30.110.50">
    <property type="match status" value="1"/>
</dbReference>
<evidence type="ECO:0000313" key="8">
    <source>
        <dbReference type="Proteomes" id="UP001164459"/>
    </source>
</evidence>
<comment type="subcellular location">
    <subcellularLocation>
        <location evidence="1">Secreted</location>
    </subcellularLocation>
</comment>
<gene>
    <name evidence="7" type="primary">tssI</name>
    <name evidence="7" type="ORF">O0S08_00045</name>
</gene>
<dbReference type="SUPFAM" id="SSF69255">
    <property type="entry name" value="gp5 N-terminal domain-like"/>
    <property type="match status" value="1"/>
</dbReference>
<dbReference type="Pfam" id="PF05954">
    <property type="entry name" value="Phage_GPD"/>
    <property type="match status" value="1"/>
</dbReference>
<dbReference type="InterPro" id="IPR006533">
    <property type="entry name" value="T6SS_Vgr_RhsGE"/>
</dbReference>
<dbReference type="SUPFAM" id="SSF69349">
    <property type="entry name" value="Phage fibre proteins"/>
    <property type="match status" value="1"/>
</dbReference>
<dbReference type="Proteomes" id="UP001164459">
    <property type="component" value="Chromosome"/>
</dbReference>
<reference evidence="7" key="1">
    <citation type="submission" date="2022-11" db="EMBL/GenBank/DDBJ databases">
        <title>Minimal conservation of predation-associated metabolite biosynthetic gene clusters underscores biosynthetic potential of Myxococcota including descriptions for ten novel species: Archangium lansinium sp. nov., Myxococcus landrumus sp. nov., Nannocystis bai.</title>
        <authorList>
            <person name="Ahearne A."/>
            <person name="Stevens C."/>
            <person name="Dowd S."/>
        </authorList>
    </citation>
    <scope>NUCLEOTIDE SEQUENCE</scope>
    <source>
        <strain evidence="7">Fl3</strain>
    </source>
</reference>
<dbReference type="NCBIfam" id="TIGR01646">
    <property type="entry name" value="vgr_GE"/>
    <property type="match status" value="1"/>
</dbReference>
<comment type="similarity">
    <text evidence="2">Belongs to the VgrG protein family.</text>
</comment>
<evidence type="ECO:0000313" key="7">
    <source>
        <dbReference type="EMBL" id="WAS94525.1"/>
    </source>
</evidence>
<evidence type="ECO:0000256" key="2">
    <source>
        <dbReference type="ARBA" id="ARBA00005558"/>
    </source>
</evidence>
<dbReference type="Gene3D" id="2.40.50.230">
    <property type="entry name" value="Gp5 N-terminal domain"/>
    <property type="match status" value="1"/>
</dbReference>
<name>A0ABY7H623_9BACT</name>
<dbReference type="Pfam" id="PF04717">
    <property type="entry name" value="Phage_base_V"/>
    <property type="match status" value="1"/>
</dbReference>
<dbReference type="InterPro" id="IPR050708">
    <property type="entry name" value="T6SS_VgrG/RHS"/>
</dbReference>
<dbReference type="Gene3D" id="4.10.220.110">
    <property type="match status" value="1"/>
</dbReference>